<feature type="transmembrane region" description="Helical" evidence="6">
    <location>
        <begin position="56"/>
        <end position="82"/>
    </location>
</feature>
<keyword evidence="3 6" id="KW-0812">Transmembrane</keyword>
<dbReference type="Pfam" id="PF13520">
    <property type="entry name" value="AA_permease_2"/>
    <property type="match status" value="1"/>
</dbReference>
<reference evidence="7" key="1">
    <citation type="submission" date="2021-02" db="EMBL/GenBank/DDBJ databases">
        <title>Genome sequence Cadophora malorum strain M34.</title>
        <authorList>
            <person name="Stefanovic E."/>
            <person name="Vu D."/>
            <person name="Scully C."/>
            <person name="Dijksterhuis J."/>
            <person name="Roader J."/>
            <person name="Houbraken J."/>
        </authorList>
    </citation>
    <scope>NUCLEOTIDE SEQUENCE</scope>
    <source>
        <strain evidence="7">M34</strain>
    </source>
</reference>
<organism evidence="7 8">
    <name type="scientific">Cadophora malorum</name>
    <dbReference type="NCBI Taxonomy" id="108018"/>
    <lineage>
        <taxon>Eukaryota</taxon>
        <taxon>Fungi</taxon>
        <taxon>Dikarya</taxon>
        <taxon>Ascomycota</taxon>
        <taxon>Pezizomycotina</taxon>
        <taxon>Leotiomycetes</taxon>
        <taxon>Helotiales</taxon>
        <taxon>Ploettnerulaceae</taxon>
        <taxon>Cadophora</taxon>
    </lineage>
</organism>
<evidence type="ECO:0000256" key="4">
    <source>
        <dbReference type="ARBA" id="ARBA00022989"/>
    </source>
</evidence>
<evidence type="ECO:0000256" key="5">
    <source>
        <dbReference type="ARBA" id="ARBA00023136"/>
    </source>
</evidence>
<feature type="transmembrane region" description="Helical" evidence="6">
    <location>
        <begin position="165"/>
        <end position="185"/>
    </location>
</feature>
<keyword evidence="2" id="KW-0813">Transport</keyword>
<dbReference type="Gene3D" id="1.20.1740.10">
    <property type="entry name" value="Amino acid/polyamine transporter I"/>
    <property type="match status" value="1"/>
</dbReference>
<comment type="subcellular location">
    <subcellularLocation>
        <location evidence="1">Membrane</location>
        <topology evidence="1">Multi-pass membrane protein</topology>
    </subcellularLocation>
</comment>
<dbReference type="GO" id="GO:0022857">
    <property type="term" value="F:transmembrane transporter activity"/>
    <property type="evidence" value="ECO:0007669"/>
    <property type="project" value="InterPro"/>
</dbReference>
<dbReference type="EMBL" id="JAFJYH010000207">
    <property type="protein sequence ID" value="KAG4415818.1"/>
    <property type="molecule type" value="Genomic_DNA"/>
</dbReference>
<dbReference type="PANTHER" id="PTHR45649:SF41">
    <property type="entry name" value="TRANSPORTER, PUTATIVE (EUROFUNG)-RELATED"/>
    <property type="match status" value="1"/>
</dbReference>
<proteinExistence type="predicted"/>
<accession>A0A8H7TBL2</accession>
<evidence type="ECO:0000256" key="2">
    <source>
        <dbReference type="ARBA" id="ARBA00022448"/>
    </source>
</evidence>
<evidence type="ECO:0000313" key="7">
    <source>
        <dbReference type="EMBL" id="KAG4415818.1"/>
    </source>
</evidence>
<keyword evidence="5 6" id="KW-0472">Membrane</keyword>
<gene>
    <name evidence="7" type="ORF">IFR04_011052</name>
</gene>
<evidence type="ECO:0000313" key="8">
    <source>
        <dbReference type="Proteomes" id="UP000664132"/>
    </source>
</evidence>
<evidence type="ECO:0000256" key="6">
    <source>
        <dbReference type="SAM" id="Phobius"/>
    </source>
</evidence>
<feature type="transmembrane region" description="Helical" evidence="6">
    <location>
        <begin position="197"/>
        <end position="215"/>
    </location>
</feature>
<keyword evidence="4 6" id="KW-1133">Transmembrane helix</keyword>
<dbReference type="Proteomes" id="UP000664132">
    <property type="component" value="Unassembled WGS sequence"/>
</dbReference>
<dbReference type="GO" id="GO:0016020">
    <property type="term" value="C:membrane"/>
    <property type="evidence" value="ECO:0007669"/>
    <property type="project" value="UniProtKB-SubCell"/>
</dbReference>
<feature type="transmembrane region" description="Helical" evidence="6">
    <location>
        <begin position="135"/>
        <end position="153"/>
    </location>
</feature>
<name>A0A8H7TBL2_9HELO</name>
<keyword evidence="8" id="KW-1185">Reference proteome</keyword>
<dbReference type="OrthoDB" id="3257095at2759"/>
<comment type="caution">
    <text evidence="7">The sequence shown here is derived from an EMBL/GenBank/DDBJ whole genome shotgun (WGS) entry which is preliminary data.</text>
</comment>
<evidence type="ECO:0000256" key="1">
    <source>
        <dbReference type="ARBA" id="ARBA00004141"/>
    </source>
</evidence>
<feature type="transmembrane region" description="Helical" evidence="6">
    <location>
        <begin position="94"/>
        <end position="115"/>
    </location>
</feature>
<dbReference type="PANTHER" id="PTHR45649">
    <property type="entry name" value="AMINO-ACID PERMEASE BAT1"/>
    <property type="match status" value="1"/>
</dbReference>
<dbReference type="InterPro" id="IPR002293">
    <property type="entry name" value="AA/rel_permease1"/>
</dbReference>
<protein>
    <submittedName>
        <fullName evidence="7">Uncharacterized protein</fullName>
    </submittedName>
</protein>
<evidence type="ECO:0000256" key="3">
    <source>
        <dbReference type="ARBA" id="ARBA00022692"/>
    </source>
</evidence>
<dbReference type="AlphaFoldDB" id="A0A8H7TBL2"/>
<sequence>MDVERQKGLAAVTSYSDPTEDGFQIRNYSKLGGTEVDDQEMRMLGRTQQLNRKFRFISTLGFACTLMSTWEIALMTCFLGLLHGGTAGLVWGYLIVWLGFMVVFATIAEMASMALTSGGQYHWVPEFAPRSCQKFTGLASLAFLVGTMIQGLLVLDEEDYVFERWHGTLLVIVITAFCIIFNTVLARKLPMVERSVLIIHILGFFAVLIPLWVLAPRNSPKAVFTEIKT</sequence>